<evidence type="ECO:0000313" key="7">
    <source>
        <dbReference type="Proteomes" id="UP001500279"/>
    </source>
</evidence>
<dbReference type="CDD" id="cd14014">
    <property type="entry name" value="STKc_PknB_like"/>
    <property type="match status" value="1"/>
</dbReference>
<keyword evidence="4" id="KW-0067">ATP-binding</keyword>
<dbReference type="Pfam" id="PF00069">
    <property type="entry name" value="Pkinase"/>
    <property type="match status" value="1"/>
</dbReference>
<keyword evidence="1" id="KW-0808">Transferase</keyword>
<accession>A0ABN1K6N3</accession>
<sequence length="437" mass="45982">MLPAMPWNIFKTRQSSTGSASPVFQNTVVEDRTRSQFDLLHAQQAGQAEPGDLPAAMGVIGRYQLRTVLGEGGLGTVYGAWDPLLSRRVAVKTLQLRWHQQPGALGAPDELILNEARAAARLSHPHIVTVYDAGSSDQGVYVAMEPLQGLDLRQMLRQGWRPTPMEAAGLVRRVAEALAYAHGKGVIHCDIKPANIFMVDKRQPKVLDFGIARVARRDGSTSVTPSAGSPHYLSPEQLRHTKVDRRCDVYSLGVVLYELLTGRQPYTGQSMEEISHAVLNSTQPQARMVDPAVPAGLSAIAARAMARSPEARYPSARHLAAALREWRSSDEAQGLSNPESKGGRMLPLLSLVLVAGLAAGAAWWWFNKGPGLHGLLGGAPVITQAMPASAPASAAAVPAPAPAEAASDAASAAGIVAGVAASEPASASAATVGASAP</sequence>
<dbReference type="SUPFAM" id="SSF56112">
    <property type="entry name" value="Protein kinase-like (PK-like)"/>
    <property type="match status" value="1"/>
</dbReference>
<organism evidence="6 7">
    <name type="scientific">Ideonella azotifigens</name>
    <dbReference type="NCBI Taxonomy" id="513160"/>
    <lineage>
        <taxon>Bacteria</taxon>
        <taxon>Pseudomonadati</taxon>
        <taxon>Pseudomonadota</taxon>
        <taxon>Betaproteobacteria</taxon>
        <taxon>Burkholderiales</taxon>
        <taxon>Sphaerotilaceae</taxon>
        <taxon>Ideonella</taxon>
    </lineage>
</organism>
<keyword evidence="7" id="KW-1185">Reference proteome</keyword>
<dbReference type="PROSITE" id="PS50011">
    <property type="entry name" value="PROTEIN_KINASE_DOM"/>
    <property type="match status" value="1"/>
</dbReference>
<dbReference type="PANTHER" id="PTHR43289">
    <property type="entry name" value="MITOGEN-ACTIVATED PROTEIN KINASE KINASE KINASE 20-RELATED"/>
    <property type="match status" value="1"/>
</dbReference>
<feature type="domain" description="Protein kinase" evidence="5">
    <location>
        <begin position="63"/>
        <end position="327"/>
    </location>
</feature>
<evidence type="ECO:0000256" key="3">
    <source>
        <dbReference type="ARBA" id="ARBA00022777"/>
    </source>
</evidence>
<evidence type="ECO:0000313" key="6">
    <source>
        <dbReference type="EMBL" id="GAA0756475.1"/>
    </source>
</evidence>
<evidence type="ECO:0000259" key="5">
    <source>
        <dbReference type="PROSITE" id="PS50011"/>
    </source>
</evidence>
<evidence type="ECO:0000256" key="4">
    <source>
        <dbReference type="ARBA" id="ARBA00022840"/>
    </source>
</evidence>
<dbReference type="InterPro" id="IPR011009">
    <property type="entry name" value="Kinase-like_dom_sf"/>
</dbReference>
<dbReference type="Proteomes" id="UP001500279">
    <property type="component" value="Unassembled WGS sequence"/>
</dbReference>
<name>A0ABN1K6N3_9BURK</name>
<proteinExistence type="predicted"/>
<comment type="caution">
    <text evidence="6">The sequence shown here is derived from an EMBL/GenBank/DDBJ whole genome shotgun (WGS) entry which is preliminary data.</text>
</comment>
<evidence type="ECO:0000256" key="1">
    <source>
        <dbReference type="ARBA" id="ARBA00022679"/>
    </source>
</evidence>
<dbReference type="InterPro" id="IPR008271">
    <property type="entry name" value="Ser/Thr_kinase_AS"/>
</dbReference>
<gene>
    <name evidence="6" type="ORF">GCM10009107_34940</name>
</gene>
<dbReference type="SMART" id="SM00220">
    <property type="entry name" value="S_TKc"/>
    <property type="match status" value="1"/>
</dbReference>
<evidence type="ECO:0000256" key="2">
    <source>
        <dbReference type="ARBA" id="ARBA00022741"/>
    </source>
</evidence>
<dbReference type="Gene3D" id="3.30.200.20">
    <property type="entry name" value="Phosphorylase Kinase, domain 1"/>
    <property type="match status" value="1"/>
</dbReference>
<keyword evidence="3" id="KW-0418">Kinase</keyword>
<keyword evidence="2" id="KW-0547">Nucleotide-binding</keyword>
<dbReference type="Gene3D" id="1.10.510.10">
    <property type="entry name" value="Transferase(Phosphotransferase) domain 1"/>
    <property type="match status" value="1"/>
</dbReference>
<reference evidence="6 7" key="1">
    <citation type="journal article" date="2019" name="Int. J. Syst. Evol. Microbiol.">
        <title>The Global Catalogue of Microorganisms (GCM) 10K type strain sequencing project: providing services to taxonomists for standard genome sequencing and annotation.</title>
        <authorList>
            <consortium name="The Broad Institute Genomics Platform"/>
            <consortium name="The Broad Institute Genome Sequencing Center for Infectious Disease"/>
            <person name="Wu L."/>
            <person name="Ma J."/>
        </authorList>
    </citation>
    <scope>NUCLEOTIDE SEQUENCE [LARGE SCALE GENOMIC DNA]</scope>
    <source>
        <strain evidence="6 7">JCM 15503</strain>
    </source>
</reference>
<protein>
    <recommendedName>
        <fullName evidence="5">Protein kinase domain-containing protein</fullName>
    </recommendedName>
</protein>
<dbReference type="InterPro" id="IPR000719">
    <property type="entry name" value="Prot_kinase_dom"/>
</dbReference>
<dbReference type="EMBL" id="BAAAEW010000023">
    <property type="protein sequence ID" value="GAA0756475.1"/>
    <property type="molecule type" value="Genomic_DNA"/>
</dbReference>
<dbReference type="PANTHER" id="PTHR43289:SF6">
    <property type="entry name" value="SERINE_THREONINE-PROTEIN KINASE NEKL-3"/>
    <property type="match status" value="1"/>
</dbReference>
<dbReference type="PROSITE" id="PS00108">
    <property type="entry name" value="PROTEIN_KINASE_ST"/>
    <property type="match status" value="1"/>
</dbReference>